<keyword evidence="2" id="KW-1185">Reference proteome</keyword>
<dbReference type="Gene3D" id="1.10.60.30">
    <property type="entry name" value="PSPTO4464-like domains"/>
    <property type="match status" value="1"/>
</dbReference>
<dbReference type="InterPro" id="IPR023153">
    <property type="entry name" value="DarP_sf"/>
</dbReference>
<dbReference type="PANTHER" id="PTHR36898">
    <property type="entry name" value="OSJNBB0026I12.6 PROTEIN"/>
    <property type="match status" value="1"/>
</dbReference>
<dbReference type="Pfam" id="PF04751">
    <property type="entry name" value="DarP"/>
    <property type="match status" value="1"/>
</dbReference>
<dbReference type="GeneID" id="116198755"/>
<organism evidence="2 3">
    <name type="scientific">Punica granatum</name>
    <name type="common">Pomegranate</name>
    <dbReference type="NCBI Taxonomy" id="22663"/>
    <lineage>
        <taxon>Eukaryota</taxon>
        <taxon>Viridiplantae</taxon>
        <taxon>Streptophyta</taxon>
        <taxon>Embryophyta</taxon>
        <taxon>Tracheophyta</taxon>
        <taxon>Spermatophyta</taxon>
        <taxon>Magnoliopsida</taxon>
        <taxon>eudicotyledons</taxon>
        <taxon>Gunneridae</taxon>
        <taxon>Pentapetalae</taxon>
        <taxon>rosids</taxon>
        <taxon>malvids</taxon>
        <taxon>Myrtales</taxon>
        <taxon>Lythraceae</taxon>
        <taxon>Punica</taxon>
    </lineage>
</organism>
<reference evidence="3" key="2">
    <citation type="submission" date="2025-08" db="UniProtKB">
        <authorList>
            <consortium name="RefSeq"/>
        </authorList>
    </citation>
    <scope>IDENTIFICATION</scope>
    <source>
        <tissue evidence="3">Leaf</tissue>
    </source>
</reference>
<dbReference type="SUPFAM" id="SSF158710">
    <property type="entry name" value="PSPTO4464-like"/>
    <property type="match status" value="1"/>
</dbReference>
<dbReference type="InterPro" id="IPR006839">
    <property type="entry name" value="DarP"/>
</dbReference>
<protein>
    <submittedName>
        <fullName evidence="3">Uncharacterized protein LOC116198755 isoform X1</fullName>
    </submittedName>
</protein>
<sequence length="309" mass="35571">MAQLIRPLRQWPPRFQHYRYRSSSPLNHLHVLLSSHTALSPTETGCNRQRFASTVPSALRRSRALRLPKAPAPYEFRESDSSSDSDDDPSRKSRNQKKREARRAVLWGMDLASFSAPQIKLILRAASLEEEVFEALMLVKVFDYLSQRLGRDVREGKRRQFSYIGKLLREAEPELLDALIQATKDGDQSRLQALSGTEVAVDEDDSEEDIYEEEYEEEDEESLEYVRIATRWFDGLVNRDVGITNEVYSIQSIDFERQELRKLVRKVHSIQEQQASVDNDEGGAELIGAEKSLSRFLRTLAKRMPIAEI</sequence>
<dbReference type="AlphaFoldDB" id="A0A6P8CKV8"/>
<evidence type="ECO:0000313" key="2">
    <source>
        <dbReference type="Proteomes" id="UP000515151"/>
    </source>
</evidence>
<evidence type="ECO:0000256" key="1">
    <source>
        <dbReference type="SAM" id="MobiDB-lite"/>
    </source>
</evidence>
<dbReference type="OrthoDB" id="1932188at2759"/>
<dbReference type="PANTHER" id="PTHR36898:SF1">
    <property type="entry name" value="OS04G0250700 PROTEIN"/>
    <property type="match status" value="1"/>
</dbReference>
<gene>
    <name evidence="3" type="primary">LOC116198755</name>
</gene>
<dbReference type="RefSeq" id="XP_031384847.1">
    <property type="nucleotide sequence ID" value="XM_031528987.1"/>
</dbReference>
<proteinExistence type="predicted"/>
<feature type="region of interest" description="Disordered" evidence="1">
    <location>
        <begin position="73"/>
        <end position="99"/>
    </location>
</feature>
<evidence type="ECO:0000313" key="3">
    <source>
        <dbReference type="RefSeq" id="XP_031384847.1"/>
    </source>
</evidence>
<name>A0A6P8CKV8_PUNGR</name>
<accession>A0A6P8CKV8</accession>
<dbReference type="CDD" id="cd16331">
    <property type="entry name" value="YjgA-like"/>
    <property type="match status" value="1"/>
</dbReference>
<dbReference type="Proteomes" id="UP000515151">
    <property type="component" value="Chromosome 1"/>
</dbReference>
<reference evidence="2" key="1">
    <citation type="journal article" date="2020" name="Plant Biotechnol. J.">
        <title>The pomegranate (Punica granatum L.) draft genome dissects genetic divergence between soft- and hard-seeded cultivars.</title>
        <authorList>
            <person name="Luo X."/>
            <person name="Li H."/>
            <person name="Wu Z."/>
            <person name="Yao W."/>
            <person name="Zhao P."/>
            <person name="Cao D."/>
            <person name="Yu H."/>
            <person name="Li K."/>
            <person name="Poudel K."/>
            <person name="Zhao D."/>
            <person name="Zhang F."/>
            <person name="Xia X."/>
            <person name="Chen L."/>
            <person name="Wang Q."/>
            <person name="Jing D."/>
            <person name="Cao S."/>
        </authorList>
    </citation>
    <scope>NUCLEOTIDE SEQUENCE [LARGE SCALE GENOMIC DNA]</scope>
    <source>
        <strain evidence="2">cv. Tunisia</strain>
    </source>
</reference>